<dbReference type="NCBIfam" id="TIGR01525">
    <property type="entry name" value="ATPase-IB_hvy"/>
    <property type="match status" value="1"/>
</dbReference>
<name>A0ABS7WWK4_9GAMM</name>
<dbReference type="InterPro" id="IPR018303">
    <property type="entry name" value="ATPase_P-typ_P_site"/>
</dbReference>
<feature type="transmembrane region" description="Helical" evidence="14">
    <location>
        <begin position="240"/>
        <end position="257"/>
    </location>
</feature>
<reference evidence="17 18" key="1">
    <citation type="submission" date="2021-05" db="EMBL/GenBank/DDBJ databases">
        <title>Petroleum and Energy Research Collection (APPE): ex situ preservation of microbial diversity associated with the oil industry and exploitation of its biotechnological potential.</title>
        <authorList>
            <person name="Paixao C.T.M."/>
            <person name="Gomes M.B."/>
            <person name="Oliveira V.M."/>
        </authorList>
    </citation>
    <scope>NUCLEOTIDE SEQUENCE [LARGE SCALE GENOMIC DNA]</scope>
    <source>
        <strain evidence="17 18">LIT2</strain>
    </source>
</reference>
<dbReference type="SUPFAM" id="SSF55008">
    <property type="entry name" value="HMA, heavy metal-associated domain"/>
    <property type="match status" value="2"/>
</dbReference>
<dbReference type="RefSeq" id="WP_224419985.1">
    <property type="nucleotide sequence ID" value="NZ_JAGXFC010000001.1"/>
</dbReference>
<dbReference type="PROSITE" id="PS50846">
    <property type="entry name" value="HMA_2"/>
    <property type="match status" value="2"/>
</dbReference>
<dbReference type="EMBL" id="JAGXFD010000001">
    <property type="protein sequence ID" value="MBZ9566182.1"/>
    <property type="molecule type" value="Genomic_DNA"/>
</dbReference>
<dbReference type="Gene3D" id="3.40.50.1000">
    <property type="entry name" value="HAD superfamily/HAD-like"/>
    <property type="match status" value="1"/>
</dbReference>
<dbReference type="PANTHER" id="PTHR48085">
    <property type="entry name" value="CADMIUM/ZINC-TRANSPORTING ATPASE HMA2-RELATED"/>
    <property type="match status" value="1"/>
</dbReference>
<organism evidence="17 18">
    <name type="scientific">Modicisalibacter tunisiensis</name>
    <dbReference type="NCBI Taxonomy" id="390637"/>
    <lineage>
        <taxon>Bacteria</taxon>
        <taxon>Pseudomonadati</taxon>
        <taxon>Pseudomonadota</taxon>
        <taxon>Gammaproteobacteria</taxon>
        <taxon>Oceanospirillales</taxon>
        <taxon>Halomonadaceae</taxon>
        <taxon>Modicisalibacter</taxon>
    </lineage>
</organism>
<evidence type="ECO:0000256" key="4">
    <source>
        <dbReference type="ARBA" id="ARBA00022553"/>
    </source>
</evidence>
<dbReference type="PRINTS" id="PR00119">
    <property type="entry name" value="CATATPASE"/>
</dbReference>
<dbReference type="InterPro" id="IPR059000">
    <property type="entry name" value="ATPase_P-type_domA"/>
</dbReference>
<dbReference type="SUPFAM" id="SSF81653">
    <property type="entry name" value="Calcium ATPase, transduction domain A"/>
    <property type="match status" value="1"/>
</dbReference>
<evidence type="ECO:0000256" key="14">
    <source>
        <dbReference type="RuleBase" id="RU362081"/>
    </source>
</evidence>
<feature type="transmembrane region" description="Helical" evidence="14">
    <location>
        <begin position="443"/>
        <end position="462"/>
    </location>
</feature>
<keyword evidence="7 14" id="KW-0547">Nucleotide-binding</keyword>
<protein>
    <recommendedName>
        <fullName evidence="12">P-type Zn(2+) transporter</fullName>
        <ecNumber evidence="12">7.2.2.12</ecNumber>
    </recommendedName>
</protein>
<evidence type="ECO:0000256" key="6">
    <source>
        <dbReference type="ARBA" id="ARBA00022723"/>
    </source>
</evidence>
<dbReference type="InterPro" id="IPR044492">
    <property type="entry name" value="P_typ_ATPase_HD_dom"/>
</dbReference>
<keyword evidence="4" id="KW-0597">Phosphoprotein</keyword>
<dbReference type="SUPFAM" id="SSF56784">
    <property type="entry name" value="HAD-like"/>
    <property type="match status" value="1"/>
</dbReference>
<dbReference type="InterPro" id="IPR023299">
    <property type="entry name" value="ATPase_P-typ_cyto_dom_N"/>
</dbReference>
<evidence type="ECO:0000259" key="16">
    <source>
        <dbReference type="PROSITE" id="PS50846"/>
    </source>
</evidence>
<dbReference type="Gene3D" id="3.30.70.100">
    <property type="match status" value="2"/>
</dbReference>
<dbReference type="InterPro" id="IPR051014">
    <property type="entry name" value="Cation_Transport_ATPase_IB"/>
</dbReference>
<evidence type="ECO:0000256" key="5">
    <source>
        <dbReference type="ARBA" id="ARBA00022692"/>
    </source>
</evidence>
<gene>
    <name evidence="17" type="primary">cadA</name>
    <name evidence="17" type="ORF">KGQ91_00520</name>
</gene>
<keyword evidence="5 14" id="KW-0812">Transmembrane</keyword>
<evidence type="ECO:0000256" key="8">
    <source>
        <dbReference type="ARBA" id="ARBA00022840"/>
    </source>
</evidence>
<evidence type="ECO:0000256" key="1">
    <source>
        <dbReference type="ARBA" id="ARBA00004651"/>
    </source>
</evidence>
<evidence type="ECO:0000313" key="17">
    <source>
        <dbReference type="EMBL" id="MBZ9566182.1"/>
    </source>
</evidence>
<evidence type="ECO:0000256" key="10">
    <source>
        <dbReference type="ARBA" id="ARBA00022989"/>
    </source>
</evidence>
<dbReference type="InterPro" id="IPR036163">
    <property type="entry name" value="HMA_dom_sf"/>
</dbReference>
<feature type="transmembrane region" description="Helical" evidence="14">
    <location>
        <begin position="474"/>
        <end position="500"/>
    </location>
</feature>
<dbReference type="SUPFAM" id="SSF81665">
    <property type="entry name" value="Calcium ATPase, transmembrane domain M"/>
    <property type="match status" value="1"/>
</dbReference>
<feature type="domain" description="HMA" evidence="16">
    <location>
        <begin position="124"/>
        <end position="190"/>
    </location>
</feature>
<dbReference type="EC" id="7.2.2.12" evidence="12"/>
<keyword evidence="8 14" id="KW-0067">ATP-binding</keyword>
<keyword evidence="3 14" id="KW-1003">Cell membrane</keyword>
<dbReference type="SFLD" id="SFLDF00027">
    <property type="entry name" value="p-type_atpase"/>
    <property type="match status" value="1"/>
</dbReference>
<accession>A0ABS7WWK4</accession>
<evidence type="ECO:0000256" key="12">
    <source>
        <dbReference type="ARBA" id="ARBA00039097"/>
    </source>
</evidence>
<evidence type="ECO:0000256" key="7">
    <source>
        <dbReference type="ARBA" id="ARBA00022741"/>
    </source>
</evidence>
<dbReference type="PROSITE" id="PS00154">
    <property type="entry name" value="ATPASE_E1_E2"/>
    <property type="match status" value="1"/>
</dbReference>
<dbReference type="SFLD" id="SFLDS00003">
    <property type="entry name" value="Haloacid_Dehalogenase"/>
    <property type="match status" value="1"/>
</dbReference>
<dbReference type="InterPro" id="IPR001757">
    <property type="entry name" value="P_typ_ATPase"/>
</dbReference>
<feature type="transmembrane region" description="Helical" evidence="14">
    <location>
        <begin position="782"/>
        <end position="807"/>
    </location>
</feature>
<dbReference type="NCBIfam" id="TIGR01512">
    <property type="entry name" value="ATPase-IB2_Cd"/>
    <property type="match status" value="1"/>
</dbReference>
<dbReference type="PANTHER" id="PTHR48085:SF5">
    <property type="entry name" value="CADMIUM_ZINC-TRANSPORTING ATPASE HMA4-RELATED"/>
    <property type="match status" value="1"/>
</dbReference>
<dbReference type="Pfam" id="PF00403">
    <property type="entry name" value="HMA"/>
    <property type="match status" value="2"/>
</dbReference>
<dbReference type="InterPro" id="IPR036412">
    <property type="entry name" value="HAD-like_sf"/>
</dbReference>
<evidence type="ECO:0000256" key="2">
    <source>
        <dbReference type="ARBA" id="ARBA00006024"/>
    </source>
</evidence>
<sequence>MAAVKQSTTHHHQWRIEGMDCPSCAGKIRGALERLKGVSDVQVSVIKERLSLELEGEQASPETVESTVERLGYGIRRIASQTGCQGAEHGGDGGSGHDHDHAAGGCCGGHEPDADEAAAAPGEGQRVWSVGGMDCPSCAATIRGALEKLPGVGDIRVSVINETLSLSLDEARTSAETVTTTVRQLGYTATPRSETSASEAGAVEASRPRWYATGKGRLVLASGGALAAATLLRLATDDTVAYWGFFAACLVGLVPIARRALTAARVGMPFTIEMLMTLAAGGALVIGAAGEAALVIFLFSIGEILEGVAADRARAGIRSLADLVPRRARLETDSGETRSVDAAQLKVGQVVVVRPGDRIPADGEILEGDSAIDESPVTGESVPVAKGAEASVYAGSINRDAVLRIRVTRPPEDNTIARIIRLVEEAQEARAPTERFIDRFSRVYMPVVVGIAVLVAVIPPLAVGGAWGEWTYRALALLLIGCPCALVISVPASIASALSVGTRHGLLLKGGAVIETAARAEVVAFDKTGTLTAGRPVVTDIVAVDERNGSDAVAALAASVEQDSSHPLAEAILRHAQERGLSLTRASEATAIAGQGMAARLAGRRVQVVSPRCAAEQVALPETLSARIAECEQAGKTAVVVLDDAVAVGLIALRDEPRRDAIEGVRALDAMGVRSLMLTGDNPRTAAAIAGDMGLEHRAGLLPDDKVTMIRELAARERVMMVGDGINDAPALAASHVGVAMGSGTDVALETADGALLRNRVGDVAAMIGLARETMANIRQNIAIALGLKGIFLVTTVLGITGLWLAILADTGATVLVTLNALRLLRARVGAEASQPAQREAPASGSPVEV</sequence>
<evidence type="ECO:0000256" key="15">
    <source>
        <dbReference type="SAM" id="MobiDB-lite"/>
    </source>
</evidence>
<dbReference type="Pfam" id="PF00702">
    <property type="entry name" value="Hydrolase"/>
    <property type="match status" value="1"/>
</dbReference>
<dbReference type="InterPro" id="IPR023214">
    <property type="entry name" value="HAD_sf"/>
</dbReference>
<comment type="catalytic activity">
    <reaction evidence="13">
        <text>Zn(2+)(in) + ATP + H2O = Zn(2+)(out) + ADP + phosphate + H(+)</text>
        <dbReference type="Rhea" id="RHEA:20621"/>
        <dbReference type="ChEBI" id="CHEBI:15377"/>
        <dbReference type="ChEBI" id="CHEBI:15378"/>
        <dbReference type="ChEBI" id="CHEBI:29105"/>
        <dbReference type="ChEBI" id="CHEBI:30616"/>
        <dbReference type="ChEBI" id="CHEBI:43474"/>
        <dbReference type="ChEBI" id="CHEBI:456216"/>
        <dbReference type="EC" id="7.2.2.12"/>
    </reaction>
</comment>
<evidence type="ECO:0000256" key="11">
    <source>
        <dbReference type="ARBA" id="ARBA00023136"/>
    </source>
</evidence>
<dbReference type="SFLD" id="SFLDG00002">
    <property type="entry name" value="C1.7:_P-type_atpase_like"/>
    <property type="match status" value="1"/>
</dbReference>
<evidence type="ECO:0000256" key="13">
    <source>
        <dbReference type="ARBA" id="ARBA00047308"/>
    </source>
</evidence>
<dbReference type="InterPro" id="IPR006121">
    <property type="entry name" value="HMA_dom"/>
</dbReference>
<dbReference type="Pfam" id="PF00122">
    <property type="entry name" value="E1-E2_ATPase"/>
    <property type="match status" value="1"/>
</dbReference>
<keyword evidence="10 14" id="KW-1133">Transmembrane helix</keyword>
<keyword evidence="6 14" id="KW-0479">Metal-binding</keyword>
<feature type="compositionally biased region" description="Basic and acidic residues" evidence="15">
    <location>
        <begin position="89"/>
        <end position="102"/>
    </location>
</feature>
<keyword evidence="9" id="KW-1278">Translocase</keyword>
<proteinExistence type="inferred from homology"/>
<dbReference type="PROSITE" id="PS01047">
    <property type="entry name" value="HMA_1"/>
    <property type="match status" value="2"/>
</dbReference>
<dbReference type="InterPro" id="IPR027256">
    <property type="entry name" value="P-typ_ATPase_IB"/>
</dbReference>
<dbReference type="InterPro" id="IPR008250">
    <property type="entry name" value="ATPase_P-typ_transduc_dom_A_sf"/>
</dbReference>
<comment type="subcellular location">
    <subcellularLocation>
        <location evidence="1">Cell membrane</location>
        <topology evidence="1">Multi-pass membrane protein</topology>
    </subcellularLocation>
</comment>
<evidence type="ECO:0000256" key="9">
    <source>
        <dbReference type="ARBA" id="ARBA00022967"/>
    </source>
</evidence>
<dbReference type="NCBIfam" id="TIGR01494">
    <property type="entry name" value="ATPase_P-type"/>
    <property type="match status" value="1"/>
</dbReference>
<dbReference type="Proteomes" id="UP001319883">
    <property type="component" value="Unassembled WGS sequence"/>
</dbReference>
<evidence type="ECO:0000313" key="18">
    <source>
        <dbReference type="Proteomes" id="UP001319883"/>
    </source>
</evidence>
<dbReference type="NCBIfam" id="TIGR01511">
    <property type="entry name" value="ATPase-IB1_Cu"/>
    <property type="match status" value="1"/>
</dbReference>
<keyword evidence="18" id="KW-1185">Reference proteome</keyword>
<dbReference type="CDD" id="cd07546">
    <property type="entry name" value="P-type_ATPase_Pb_Zn_Cd2-like"/>
    <property type="match status" value="1"/>
</dbReference>
<feature type="domain" description="HMA" evidence="16">
    <location>
        <begin position="10"/>
        <end position="76"/>
    </location>
</feature>
<comment type="caution">
    <text evidence="17">The sequence shown here is derived from an EMBL/GenBank/DDBJ whole genome shotgun (WGS) entry which is preliminary data.</text>
</comment>
<dbReference type="InterPro" id="IPR017969">
    <property type="entry name" value="Heavy-metal-associated_CS"/>
</dbReference>
<dbReference type="Gene3D" id="2.70.150.10">
    <property type="entry name" value="Calcium-transporting ATPase, cytoplasmic transduction domain A"/>
    <property type="match status" value="1"/>
</dbReference>
<comment type="similarity">
    <text evidence="2 14">Belongs to the cation transport ATPase (P-type) (TC 3.A.3) family. Type IB subfamily.</text>
</comment>
<keyword evidence="11 14" id="KW-0472">Membrane</keyword>
<feature type="region of interest" description="Disordered" evidence="15">
    <location>
        <begin position="84"/>
        <end position="108"/>
    </location>
</feature>
<dbReference type="CDD" id="cd00371">
    <property type="entry name" value="HMA"/>
    <property type="match status" value="2"/>
</dbReference>
<dbReference type="Gene3D" id="3.40.1110.10">
    <property type="entry name" value="Calcium-transporting ATPase, cytoplasmic domain N"/>
    <property type="match status" value="1"/>
</dbReference>
<evidence type="ECO:0000256" key="3">
    <source>
        <dbReference type="ARBA" id="ARBA00022475"/>
    </source>
</evidence>
<dbReference type="InterPro" id="IPR023298">
    <property type="entry name" value="ATPase_P-typ_TM_dom_sf"/>
</dbReference>